<evidence type="ECO:0000313" key="3">
    <source>
        <dbReference type="Proteomes" id="UP000315947"/>
    </source>
</evidence>
<sequence>MNQINNRSKMLSYATALSSNRQQQSNEKKAKKNASSLVTNSKVRVKREHPGIQITSAEHQMSLIAGSHHLQAQEQAPIKIPDMPPHQAEGKRGRTVNVMELDGGLENKDYLWLRATIKEHTRPHHYSKNAISALEAVAASEDLSSGKKQALQIWLTEYKNDFGVDKKALEKALQGFPKLADRHDEMLNVYDGKTTFAMTIQELITSESLRSSLQYGTFRDWSYLGKEKLSSLVLRYKDAIDINQRATIEKALTDVGIDARYDDILEIDDGNITIATTFLELFSSLSKEGFESLLNKYKNHQSMIHDIQREFKLGVSQLGEATPLYFHPESSYQDVYEARYERLTISSEEPIEGFEAELRHLSTLLSDSPRAPENNYLSTYARARTHNIATANNGIDSYLFKGLDIDHFFNSYLIYTYIDKGRTERDIISVNDYLGSIATQHSITTRKDVNILWPKEINRSLQVFLEEEKGNIAEFPKFMDKWRKVESQKSSLSTKIPSLRKAFQNTLNDLASGHNLFDEVLVEYRAKVDDMNLQAGISILSPTQEKTFTIADILMGKEREWRASNLGYRERDSKVLSSNVSPELFQELKNVDIQNSYMIQLTEIKNSGPFKQEFYAYVESVIELHGLDKNKHYSIQNAPMLLIFPDSKGGRDLPVRTPSV</sequence>
<reference evidence="2 3" key="1">
    <citation type="submission" date="2019-07" db="EMBL/GenBank/DDBJ databases">
        <title>Shewanella sp. YLB-06 whole genomic sequence.</title>
        <authorList>
            <person name="Yu L."/>
        </authorList>
    </citation>
    <scope>NUCLEOTIDE SEQUENCE [LARGE SCALE GENOMIC DNA]</scope>
    <source>
        <strain evidence="2 3">YLB-06</strain>
    </source>
</reference>
<keyword evidence="3" id="KW-1185">Reference proteome</keyword>
<evidence type="ECO:0000313" key="2">
    <source>
        <dbReference type="EMBL" id="QDO84034.1"/>
    </source>
</evidence>
<evidence type="ECO:0000256" key="1">
    <source>
        <dbReference type="SAM" id="MobiDB-lite"/>
    </source>
</evidence>
<protein>
    <submittedName>
        <fullName evidence="2">Uncharacterized protein</fullName>
    </submittedName>
</protein>
<name>A0ABX5WY74_9GAMM</name>
<dbReference type="RefSeq" id="WP_144046400.1">
    <property type="nucleotide sequence ID" value="NZ_CP041614.1"/>
</dbReference>
<gene>
    <name evidence="2" type="ORF">FM037_13280</name>
</gene>
<organism evidence="2 3">
    <name type="scientific">Shewanella psychropiezotolerans</name>
    <dbReference type="NCBI Taxonomy" id="2593655"/>
    <lineage>
        <taxon>Bacteria</taxon>
        <taxon>Pseudomonadati</taxon>
        <taxon>Pseudomonadota</taxon>
        <taxon>Gammaproteobacteria</taxon>
        <taxon>Alteromonadales</taxon>
        <taxon>Shewanellaceae</taxon>
        <taxon>Shewanella</taxon>
    </lineage>
</organism>
<feature type="region of interest" description="Disordered" evidence="1">
    <location>
        <begin position="16"/>
        <end position="42"/>
    </location>
</feature>
<dbReference type="Proteomes" id="UP000315947">
    <property type="component" value="Chromosome"/>
</dbReference>
<dbReference type="EMBL" id="CP041614">
    <property type="protein sequence ID" value="QDO84034.1"/>
    <property type="molecule type" value="Genomic_DNA"/>
</dbReference>
<accession>A0ABX5WY74</accession>
<proteinExistence type="predicted"/>